<dbReference type="AlphaFoldDB" id="A0A1R3RBT4"/>
<dbReference type="Pfam" id="PF13577">
    <property type="entry name" value="SnoaL_4"/>
    <property type="match status" value="1"/>
</dbReference>
<name>A0A1R3RBT4_ASPC5</name>
<proteinExistence type="predicted"/>
<dbReference type="Proteomes" id="UP000188318">
    <property type="component" value="Unassembled WGS sequence"/>
</dbReference>
<dbReference type="Gene3D" id="3.10.450.50">
    <property type="match status" value="1"/>
</dbReference>
<dbReference type="InterPro" id="IPR032710">
    <property type="entry name" value="NTF2-like_dom_sf"/>
</dbReference>
<dbReference type="STRING" id="602072.A0A1R3RBT4"/>
<gene>
    <name evidence="2" type="ORF">ASPCADRAFT_210834</name>
</gene>
<evidence type="ECO:0000259" key="1">
    <source>
        <dbReference type="Pfam" id="PF13577"/>
    </source>
</evidence>
<sequence>MSIPITLQAPSLDAREAIVDALYRTVLSFDTGDVALFNSAFYPDATFTLGDNVMKGRQSIHDNSFVNIAKLDTTHFINNVRVSLVDGTENKATITASALAQHYRAGEGNKPDATRLMSGALYFVDVEKDEGDGLWKVRNWVMKLVWTEGDWAVLKGE</sequence>
<evidence type="ECO:0000313" key="2">
    <source>
        <dbReference type="EMBL" id="OOF91940.1"/>
    </source>
</evidence>
<dbReference type="OrthoDB" id="2148716at2759"/>
<keyword evidence="3" id="KW-1185">Reference proteome</keyword>
<dbReference type="SUPFAM" id="SSF54427">
    <property type="entry name" value="NTF2-like"/>
    <property type="match status" value="1"/>
</dbReference>
<dbReference type="OMA" id="KLVWTEG"/>
<dbReference type="EMBL" id="KV907509">
    <property type="protein sequence ID" value="OOF91940.1"/>
    <property type="molecule type" value="Genomic_DNA"/>
</dbReference>
<feature type="domain" description="SnoaL-like" evidence="1">
    <location>
        <begin position="11"/>
        <end position="140"/>
    </location>
</feature>
<dbReference type="InterPro" id="IPR037401">
    <property type="entry name" value="SnoaL-like"/>
</dbReference>
<reference evidence="3" key="1">
    <citation type="journal article" date="2017" name="Genome Biol.">
        <title>Comparative genomics reveals high biological diversity and specific adaptations in the industrially and medically important fungal genus Aspergillus.</title>
        <authorList>
            <person name="de Vries R.P."/>
            <person name="Riley R."/>
            <person name="Wiebenga A."/>
            <person name="Aguilar-Osorio G."/>
            <person name="Amillis S."/>
            <person name="Uchima C.A."/>
            <person name="Anderluh G."/>
            <person name="Asadollahi M."/>
            <person name="Askin M."/>
            <person name="Barry K."/>
            <person name="Battaglia E."/>
            <person name="Bayram O."/>
            <person name="Benocci T."/>
            <person name="Braus-Stromeyer S.A."/>
            <person name="Caldana C."/>
            <person name="Canovas D."/>
            <person name="Cerqueira G.C."/>
            <person name="Chen F."/>
            <person name="Chen W."/>
            <person name="Choi C."/>
            <person name="Clum A."/>
            <person name="Dos Santos R.A."/>
            <person name="Damasio A.R."/>
            <person name="Diallinas G."/>
            <person name="Emri T."/>
            <person name="Fekete E."/>
            <person name="Flipphi M."/>
            <person name="Freyberg S."/>
            <person name="Gallo A."/>
            <person name="Gournas C."/>
            <person name="Habgood R."/>
            <person name="Hainaut M."/>
            <person name="Harispe M.L."/>
            <person name="Henrissat B."/>
            <person name="Hilden K.S."/>
            <person name="Hope R."/>
            <person name="Hossain A."/>
            <person name="Karabika E."/>
            <person name="Karaffa L."/>
            <person name="Karanyi Z."/>
            <person name="Krasevec N."/>
            <person name="Kuo A."/>
            <person name="Kusch H."/>
            <person name="LaButti K."/>
            <person name="Lagendijk E.L."/>
            <person name="Lapidus A."/>
            <person name="Levasseur A."/>
            <person name="Lindquist E."/>
            <person name="Lipzen A."/>
            <person name="Logrieco A.F."/>
            <person name="MacCabe A."/>
            <person name="Maekelae M.R."/>
            <person name="Malavazi I."/>
            <person name="Melin P."/>
            <person name="Meyer V."/>
            <person name="Mielnichuk N."/>
            <person name="Miskei M."/>
            <person name="Molnar A.P."/>
            <person name="Mule G."/>
            <person name="Ngan C.Y."/>
            <person name="Orejas M."/>
            <person name="Orosz E."/>
            <person name="Ouedraogo J.P."/>
            <person name="Overkamp K.M."/>
            <person name="Park H.-S."/>
            <person name="Perrone G."/>
            <person name="Piumi F."/>
            <person name="Punt P.J."/>
            <person name="Ram A.F."/>
            <person name="Ramon A."/>
            <person name="Rauscher S."/>
            <person name="Record E."/>
            <person name="Riano-Pachon D.M."/>
            <person name="Robert V."/>
            <person name="Roehrig J."/>
            <person name="Ruller R."/>
            <person name="Salamov A."/>
            <person name="Salih N.S."/>
            <person name="Samson R.A."/>
            <person name="Sandor E."/>
            <person name="Sanguinetti M."/>
            <person name="Schuetze T."/>
            <person name="Sepcic K."/>
            <person name="Shelest E."/>
            <person name="Sherlock G."/>
            <person name="Sophianopoulou V."/>
            <person name="Squina F.M."/>
            <person name="Sun H."/>
            <person name="Susca A."/>
            <person name="Todd R.B."/>
            <person name="Tsang A."/>
            <person name="Unkles S.E."/>
            <person name="van de Wiele N."/>
            <person name="van Rossen-Uffink D."/>
            <person name="Oliveira J.V."/>
            <person name="Vesth T.C."/>
            <person name="Visser J."/>
            <person name="Yu J.-H."/>
            <person name="Zhou M."/>
            <person name="Andersen M.R."/>
            <person name="Archer D.B."/>
            <person name="Baker S.E."/>
            <person name="Benoit I."/>
            <person name="Brakhage A.A."/>
            <person name="Braus G.H."/>
            <person name="Fischer R."/>
            <person name="Frisvad J.C."/>
            <person name="Goldman G.H."/>
            <person name="Houbraken J."/>
            <person name="Oakley B."/>
            <person name="Pocsi I."/>
            <person name="Scazzocchio C."/>
            <person name="Seiboth B."/>
            <person name="vanKuyk P.A."/>
            <person name="Wortman J."/>
            <person name="Dyer P.S."/>
            <person name="Grigoriev I.V."/>
        </authorList>
    </citation>
    <scope>NUCLEOTIDE SEQUENCE [LARGE SCALE GENOMIC DNA]</scope>
    <source>
        <strain evidence="3">ITEM 5010</strain>
    </source>
</reference>
<protein>
    <recommendedName>
        <fullName evidence="1">SnoaL-like domain-containing protein</fullName>
    </recommendedName>
</protein>
<accession>A0A1R3RBT4</accession>
<organism evidence="2 3">
    <name type="scientific">Aspergillus carbonarius (strain ITEM 5010)</name>
    <dbReference type="NCBI Taxonomy" id="602072"/>
    <lineage>
        <taxon>Eukaryota</taxon>
        <taxon>Fungi</taxon>
        <taxon>Dikarya</taxon>
        <taxon>Ascomycota</taxon>
        <taxon>Pezizomycotina</taxon>
        <taxon>Eurotiomycetes</taxon>
        <taxon>Eurotiomycetidae</taxon>
        <taxon>Eurotiales</taxon>
        <taxon>Aspergillaceae</taxon>
        <taxon>Aspergillus</taxon>
        <taxon>Aspergillus subgen. Circumdati</taxon>
    </lineage>
</organism>
<dbReference type="VEuPathDB" id="FungiDB:ASPCADRAFT_210834"/>
<evidence type="ECO:0000313" key="3">
    <source>
        <dbReference type="Proteomes" id="UP000188318"/>
    </source>
</evidence>